<organism evidence="6 7">
    <name type="scientific">Microtetraspora glauca</name>
    <dbReference type="NCBI Taxonomy" id="1996"/>
    <lineage>
        <taxon>Bacteria</taxon>
        <taxon>Bacillati</taxon>
        <taxon>Actinomycetota</taxon>
        <taxon>Actinomycetes</taxon>
        <taxon>Streptosporangiales</taxon>
        <taxon>Streptosporangiaceae</taxon>
        <taxon>Microtetraspora</taxon>
    </lineage>
</organism>
<comment type="similarity">
    <text evidence="2">Belongs to the RmuC family.</text>
</comment>
<evidence type="ECO:0000256" key="4">
    <source>
        <dbReference type="ARBA" id="ARBA00023172"/>
    </source>
</evidence>
<protein>
    <submittedName>
        <fullName evidence="6">DNA recombination protein RmuC</fullName>
    </submittedName>
</protein>
<evidence type="ECO:0000256" key="2">
    <source>
        <dbReference type="ARBA" id="ARBA00009840"/>
    </source>
</evidence>
<name>A0ABV3GIB7_MICGL</name>
<dbReference type="EMBL" id="JBFALK010000012">
    <property type="protein sequence ID" value="MEV0971375.1"/>
    <property type="molecule type" value="Genomic_DNA"/>
</dbReference>
<evidence type="ECO:0000256" key="1">
    <source>
        <dbReference type="ARBA" id="ARBA00003416"/>
    </source>
</evidence>
<dbReference type="InterPro" id="IPR003798">
    <property type="entry name" value="DNA_recombination_RmuC"/>
</dbReference>
<keyword evidence="4" id="KW-0233">DNA recombination</keyword>
<dbReference type="Pfam" id="PF02646">
    <property type="entry name" value="RmuC"/>
    <property type="match status" value="1"/>
</dbReference>
<keyword evidence="7" id="KW-1185">Reference proteome</keyword>
<dbReference type="RefSeq" id="WP_358135609.1">
    <property type="nucleotide sequence ID" value="NZ_JBFALK010000012.1"/>
</dbReference>
<feature type="region of interest" description="Disordered" evidence="5">
    <location>
        <begin position="26"/>
        <end position="65"/>
    </location>
</feature>
<comment type="function">
    <text evidence="1">Involved in DNA recombination.</text>
</comment>
<evidence type="ECO:0000313" key="6">
    <source>
        <dbReference type="EMBL" id="MEV0971375.1"/>
    </source>
</evidence>
<gene>
    <name evidence="6" type="primary">rmuC</name>
    <name evidence="6" type="ORF">AB0I59_22355</name>
</gene>
<dbReference type="PANTHER" id="PTHR30563:SF0">
    <property type="entry name" value="DNA RECOMBINATION PROTEIN RMUC"/>
    <property type="match status" value="1"/>
</dbReference>
<reference evidence="6 7" key="1">
    <citation type="submission" date="2024-06" db="EMBL/GenBank/DDBJ databases">
        <title>The Natural Products Discovery Center: Release of the First 8490 Sequenced Strains for Exploring Actinobacteria Biosynthetic Diversity.</title>
        <authorList>
            <person name="Kalkreuter E."/>
            <person name="Kautsar S.A."/>
            <person name="Yang D."/>
            <person name="Bader C.D."/>
            <person name="Teijaro C.N."/>
            <person name="Fluegel L."/>
            <person name="Davis C.M."/>
            <person name="Simpson J.R."/>
            <person name="Lauterbach L."/>
            <person name="Steele A.D."/>
            <person name="Gui C."/>
            <person name="Meng S."/>
            <person name="Li G."/>
            <person name="Viehrig K."/>
            <person name="Ye F."/>
            <person name="Su P."/>
            <person name="Kiefer A.F."/>
            <person name="Nichols A."/>
            <person name="Cepeda A.J."/>
            <person name="Yan W."/>
            <person name="Fan B."/>
            <person name="Jiang Y."/>
            <person name="Adhikari A."/>
            <person name="Zheng C.-J."/>
            <person name="Schuster L."/>
            <person name="Cowan T.M."/>
            <person name="Smanski M.J."/>
            <person name="Chevrette M.G."/>
            <person name="De Carvalho L.P.S."/>
            <person name="Shen B."/>
        </authorList>
    </citation>
    <scope>NUCLEOTIDE SEQUENCE [LARGE SCALE GENOMIC DNA]</scope>
    <source>
        <strain evidence="6 7">NPDC050100</strain>
    </source>
</reference>
<dbReference type="Proteomes" id="UP001551675">
    <property type="component" value="Unassembled WGS sequence"/>
</dbReference>
<evidence type="ECO:0000313" key="7">
    <source>
        <dbReference type="Proteomes" id="UP001551675"/>
    </source>
</evidence>
<evidence type="ECO:0000256" key="5">
    <source>
        <dbReference type="SAM" id="MobiDB-lite"/>
    </source>
</evidence>
<sequence length="538" mass="59864">MTFGVVGYLLARTRATAAASERTAAQKVAEEQSQEARKQASELRVERDQARERSEQMEKANSDLAAGRRSLDEQLGKLTTELATTRTNLQSKEAEVARLRVLVEAGGADVEETKRRLHDTERAVSALQATELQLRERIHQLDVQLGQLTSQNQALREQAAALEAERKQADEVAAENQRLYRESVEAACKEMLAKSNEALVSTASDTLSELSKPVVDGLAQMAERLKEAEIRRASTDASLSQEIKGLAEESLRSREQTRSLVQALKRPETRGRWGEIQLRRAVELSGMLEHVDFSEQVPILDEDAAQRPDMIVHLPGGKKVILDAKVSLDAFISATEATDETVAAKHWEDHAKQLRKHVDVLAGKEYYRKVADSPEYVLMFVPAEAILVAALEKDPGMLDYAADKQILIVSPMSLIASLRSTAFGWKQERLHENLRQVLDLGMEIYERLSLMGGHMEKLGGAIDRTVKAYNETVGSMESRLFVTAAKFKELKIVEADLKRPQSRTTTARPLTRPELLESAAADRKVRPIAEAQELEESA</sequence>
<evidence type="ECO:0000256" key="3">
    <source>
        <dbReference type="ARBA" id="ARBA00023054"/>
    </source>
</evidence>
<dbReference type="PANTHER" id="PTHR30563">
    <property type="entry name" value="DNA RECOMBINATION PROTEIN RMUC"/>
    <property type="match status" value="1"/>
</dbReference>
<keyword evidence="3" id="KW-0175">Coiled coil</keyword>
<feature type="compositionally biased region" description="Basic and acidic residues" evidence="5">
    <location>
        <begin position="28"/>
        <end position="61"/>
    </location>
</feature>
<proteinExistence type="inferred from homology"/>
<comment type="caution">
    <text evidence="6">The sequence shown here is derived from an EMBL/GenBank/DDBJ whole genome shotgun (WGS) entry which is preliminary data.</text>
</comment>
<accession>A0ABV3GIB7</accession>